<dbReference type="InterPro" id="IPR002110">
    <property type="entry name" value="Ankyrin_rpt"/>
</dbReference>
<evidence type="ECO:0000256" key="2">
    <source>
        <dbReference type="SAM" id="MobiDB-lite"/>
    </source>
</evidence>
<evidence type="ECO:0000259" key="5">
    <source>
        <dbReference type="Pfam" id="PF13963"/>
    </source>
</evidence>
<feature type="repeat" description="ANK" evidence="1">
    <location>
        <begin position="44"/>
        <end position="67"/>
    </location>
</feature>
<dbReference type="PROSITE" id="PS50088">
    <property type="entry name" value="ANK_REPEAT"/>
    <property type="match status" value="1"/>
</dbReference>
<sequence>MSEIEEGAKRLYEACLSGSVEMLKTLIEKDPLILDRASLAECFSSDTPLHVAALRGHLELTNALLSRKPTLAAELDSRRCTPLHLASTEGHFKIVHELLWVNPGVCAARDQDGIHTIEYLLGIKNVKDHANDKNHNGCTALDIVKNCSYNRDLKTKEIRDLLQGGVHGSVSESPCTQHCGKAGEIFMGCISWIWERFKVDPEWLKETHNSFLPLFAHLCSSLSEVDDDSEVDVLSFTGRTISEIQQLNSRQLLFCGCLSSSTAVVLLGEATSNGCCTKCMDKSWMSLGKTADGRMSQPYRDGVMSFLHFAMKVVDHGGYIMCPCTKCVNYCRQLTRHVQIHLLQYGIMQSYTIWHKHGEPRMLDEAQHHYEMNSNEYTELGGIDALVEDQIRGDSTNTNPNEEVQSFEKLLNDSRKEVYPNCSSFTLLSFVIELFNLKVTNHMSNKAIDLWLHFLRRLLPEGNLVPKSTREAKKILRDLGLSYELIDACINDCVLFWKENANLDKCPKCTVSRYKINGRRGKKIPRKILRYLPVTPRLKKLYMNKKIATDMRWHKDKRVDDEEWMHPADGDEWKEFDTQHPEFALEPRNVRLGIAIDGFNPFGNMDNSYSIWPVILIPYNLPPWLIMKEPFLMLSLLIPGDKQPGIDIDVYMQPLKDELNELWNNGALTYDASSGESFQMRATMWWTVHDWPAFGDISGWRTKGHYACYPCNDEPFYESLRSKTAYLSHRAYLPDNHPERRKKAAYDGKCEERKRSLELPVHKIEEQLKNVPKISFGKDPNSRKRPRYEPNWTKVSILYDLPCCKNRKLLHNIDVMHVEKNFGEALCGTMLGIEGKNKDTDKARNDLEDRGIRKELWLTQCPDGSYIKPRASFSLTPQQKEEFFEFLKSVKYPDGYAANISRSVNMRNGRLTGLKSHDYHVLIQRILPIGMWGFVDKEISTTLFELGSFFQDVCSRKLKRCEIEKLEERIVHILCKLEKIFPPAFFDVMVHLAVHLPREIILGGPVHFRWMYPIERFLGKLKRFVSNRARPEGSIVEAYIVKECITFCSMYLDGVETVHNRPERNEDLGVRRQGLTVFTGTARPILPITRDGQMSQELRDIAHWFLLYNSPELEKYLEEHKNMLPIQAGENITHKQRKEFPKWFKDRMNRLRVEESPEATDELWSLANGPNLLVKEYSGCIINGVRFHTREVDDRRTSQNSGVLVVGDHEGEMHEFYGHLSKVWEFGYRCSNKVVVFQCEWYNTGNTGRTRTIRTDAHCTSIDVSSRWYQSDPFVLPSQVKQVFYLNDTKWGKPWQVVQQVQHRGVFDVPEVGNEEPGYPMECDDTFQQESITSVVPIDVEAEVHCHRDGAEDEVMLGVGPLDETIEESGDDEDDEGDEIPDVEMDPDMDYDM</sequence>
<dbReference type="PANTHER" id="PTHR48258">
    <property type="entry name" value="DUF4218 DOMAIN-CONTAINING PROTEIN-RELATED"/>
    <property type="match status" value="1"/>
</dbReference>
<dbReference type="PROSITE" id="PS50297">
    <property type="entry name" value="ANK_REP_REGION"/>
    <property type="match status" value="1"/>
</dbReference>
<feature type="domain" description="DUF4218" evidence="4">
    <location>
        <begin position="953"/>
        <end position="1065"/>
    </location>
</feature>
<name>A0A834H2L7_RHOSS</name>
<feature type="region of interest" description="Disordered" evidence="2">
    <location>
        <begin position="1359"/>
        <end position="1393"/>
    </location>
</feature>
<dbReference type="Pfam" id="PF02992">
    <property type="entry name" value="Transposase_21"/>
    <property type="match status" value="1"/>
</dbReference>
<keyword evidence="7" id="KW-1185">Reference proteome</keyword>
<protein>
    <recommendedName>
        <fullName evidence="8">Ankyrin repeat family protein</fullName>
    </recommendedName>
</protein>
<evidence type="ECO:0000313" key="7">
    <source>
        <dbReference type="Proteomes" id="UP000626092"/>
    </source>
</evidence>
<dbReference type="InterPro" id="IPR004242">
    <property type="entry name" value="Transposase_21"/>
</dbReference>
<dbReference type="Pfam" id="PF13963">
    <property type="entry name" value="Transpos_assoc"/>
    <property type="match status" value="1"/>
</dbReference>
<gene>
    <name evidence="6" type="ORF">RHSIM_Rhsim03G0061000</name>
</gene>
<evidence type="ECO:0000259" key="4">
    <source>
        <dbReference type="Pfam" id="PF13960"/>
    </source>
</evidence>
<evidence type="ECO:0000259" key="3">
    <source>
        <dbReference type="Pfam" id="PF13952"/>
    </source>
</evidence>
<accession>A0A834H2L7</accession>
<feature type="domain" description="DUF4216" evidence="3">
    <location>
        <begin position="1224"/>
        <end position="1298"/>
    </location>
</feature>
<dbReference type="OrthoDB" id="1878503at2759"/>
<dbReference type="Pfam" id="PF12796">
    <property type="entry name" value="Ank_2"/>
    <property type="match status" value="1"/>
</dbReference>
<dbReference type="Pfam" id="PF13952">
    <property type="entry name" value="DUF4216"/>
    <property type="match status" value="1"/>
</dbReference>
<comment type="caution">
    <text evidence="6">The sequence shown here is derived from an EMBL/GenBank/DDBJ whole genome shotgun (WGS) entry which is preliminary data.</text>
</comment>
<evidence type="ECO:0008006" key="8">
    <source>
        <dbReference type="Google" id="ProtNLM"/>
    </source>
</evidence>
<dbReference type="SUPFAM" id="SSF48403">
    <property type="entry name" value="Ankyrin repeat"/>
    <property type="match status" value="1"/>
</dbReference>
<dbReference type="SMART" id="SM00248">
    <property type="entry name" value="ANK"/>
    <property type="match status" value="3"/>
</dbReference>
<reference evidence="6" key="1">
    <citation type="submission" date="2019-11" db="EMBL/GenBank/DDBJ databases">
        <authorList>
            <person name="Liu Y."/>
            <person name="Hou J."/>
            <person name="Li T.-Q."/>
            <person name="Guan C.-H."/>
            <person name="Wu X."/>
            <person name="Wu H.-Z."/>
            <person name="Ling F."/>
            <person name="Zhang R."/>
            <person name="Shi X.-G."/>
            <person name="Ren J.-P."/>
            <person name="Chen E.-F."/>
            <person name="Sun J.-M."/>
        </authorList>
    </citation>
    <scope>NUCLEOTIDE SEQUENCE</scope>
    <source>
        <strain evidence="6">Adult_tree_wgs_1</strain>
        <tissue evidence="6">Leaves</tissue>
    </source>
</reference>
<dbReference type="InterPro" id="IPR029480">
    <property type="entry name" value="Transpos_assoc"/>
</dbReference>
<evidence type="ECO:0000256" key="1">
    <source>
        <dbReference type="PROSITE-ProRule" id="PRU00023"/>
    </source>
</evidence>
<dbReference type="Pfam" id="PF13960">
    <property type="entry name" value="DUF4218"/>
    <property type="match status" value="1"/>
</dbReference>
<dbReference type="Gene3D" id="1.25.40.20">
    <property type="entry name" value="Ankyrin repeat-containing domain"/>
    <property type="match status" value="1"/>
</dbReference>
<dbReference type="InterPro" id="IPR025312">
    <property type="entry name" value="DUF4216"/>
</dbReference>
<dbReference type="InterPro" id="IPR025452">
    <property type="entry name" value="DUF4218"/>
</dbReference>
<organism evidence="6 7">
    <name type="scientific">Rhododendron simsii</name>
    <name type="common">Sims's rhododendron</name>
    <dbReference type="NCBI Taxonomy" id="118357"/>
    <lineage>
        <taxon>Eukaryota</taxon>
        <taxon>Viridiplantae</taxon>
        <taxon>Streptophyta</taxon>
        <taxon>Embryophyta</taxon>
        <taxon>Tracheophyta</taxon>
        <taxon>Spermatophyta</taxon>
        <taxon>Magnoliopsida</taxon>
        <taxon>eudicotyledons</taxon>
        <taxon>Gunneridae</taxon>
        <taxon>Pentapetalae</taxon>
        <taxon>asterids</taxon>
        <taxon>Ericales</taxon>
        <taxon>Ericaceae</taxon>
        <taxon>Ericoideae</taxon>
        <taxon>Rhodoreae</taxon>
        <taxon>Rhododendron</taxon>
    </lineage>
</organism>
<dbReference type="Proteomes" id="UP000626092">
    <property type="component" value="Unassembled WGS sequence"/>
</dbReference>
<keyword evidence="1" id="KW-0040">ANK repeat</keyword>
<dbReference type="EMBL" id="WJXA01000003">
    <property type="protein sequence ID" value="KAF7147097.1"/>
    <property type="molecule type" value="Genomic_DNA"/>
</dbReference>
<dbReference type="PANTHER" id="PTHR48258:SF6">
    <property type="entry name" value="LEUCINE-RICH REPEAT DOMAIN, L DOMAIN-CONTAINING PROTEIN"/>
    <property type="match status" value="1"/>
</dbReference>
<evidence type="ECO:0000313" key="6">
    <source>
        <dbReference type="EMBL" id="KAF7147097.1"/>
    </source>
</evidence>
<feature type="compositionally biased region" description="Acidic residues" evidence="2">
    <location>
        <begin position="1364"/>
        <end position="1393"/>
    </location>
</feature>
<proteinExistence type="predicted"/>
<dbReference type="InterPro" id="IPR036770">
    <property type="entry name" value="Ankyrin_rpt-contain_sf"/>
</dbReference>
<feature type="domain" description="Transposase-associated" evidence="5">
    <location>
        <begin position="282"/>
        <end position="359"/>
    </location>
</feature>